<keyword evidence="3" id="KW-1185">Reference proteome</keyword>
<comment type="caution">
    <text evidence="2">The sequence shown here is derived from an EMBL/GenBank/DDBJ whole genome shotgun (WGS) entry which is preliminary data.</text>
</comment>
<proteinExistence type="predicted"/>
<dbReference type="Proteomes" id="UP000266272">
    <property type="component" value="Unassembled WGS sequence"/>
</dbReference>
<evidence type="ECO:0000313" key="3">
    <source>
        <dbReference type="Proteomes" id="UP000266272"/>
    </source>
</evidence>
<evidence type="ECO:0000313" key="2">
    <source>
        <dbReference type="EMBL" id="RFU71783.1"/>
    </source>
</evidence>
<name>A0A395N7Y2_TRIAR</name>
<feature type="region of interest" description="Disordered" evidence="1">
    <location>
        <begin position="1"/>
        <end position="30"/>
    </location>
</feature>
<organism evidence="2 3">
    <name type="scientific">Trichoderma arundinaceum</name>
    <dbReference type="NCBI Taxonomy" id="490622"/>
    <lineage>
        <taxon>Eukaryota</taxon>
        <taxon>Fungi</taxon>
        <taxon>Dikarya</taxon>
        <taxon>Ascomycota</taxon>
        <taxon>Pezizomycotina</taxon>
        <taxon>Sordariomycetes</taxon>
        <taxon>Hypocreomycetidae</taxon>
        <taxon>Hypocreales</taxon>
        <taxon>Hypocreaceae</taxon>
        <taxon>Trichoderma</taxon>
    </lineage>
</organism>
<reference evidence="2 3" key="1">
    <citation type="journal article" date="2018" name="PLoS Pathog.">
        <title>Evolution of structural diversity of trichothecenes, a family of toxins produced by plant pathogenic and entomopathogenic fungi.</title>
        <authorList>
            <person name="Proctor R.H."/>
            <person name="McCormick S.P."/>
            <person name="Kim H.S."/>
            <person name="Cardoza R.E."/>
            <person name="Stanley A.M."/>
            <person name="Lindo L."/>
            <person name="Kelly A."/>
            <person name="Brown D.W."/>
            <person name="Lee T."/>
            <person name="Vaughan M.M."/>
            <person name="Alexander N.J."/>
            <person name="Busman M."/>
            <person name="Gutierrez S."/>
        </authorList>
    </citation>
    <scope>NUCLEOTIDE SEQUENCE [LARGE SCALE GENOMIC DNA]</scope>
    <source>
        <strain evidence="2 3">IBT 40837</strain>
    </source>
</reference>
<gene>
    <name evidence="2" type="ORF">TARUN_10479</name>
</gene>
<protein>
    <submittedName>
        <fullName evidence="2">Uncharacterized protein</fullName>
    </submittedName>
</protein>
<sequence>MAAPLRNTLTSPAGRSSLRPSPGASVRRITSFGPANAPAQLAARPLPEGLPEQLPAADALLLQKVASAPRDSLPRTYFESSGAAWMGARGDLPPDPNKAKLGKIFHLMI</sequence>
<dbReference type="STRING" id="490622.A0A395N7Y2"/>
<dbReference type="EMBL" id="PXOA01001245">
    <property type="protein sequence ID" value="RFU71783.1"/>
    <property type="molecule type" value="Genomic_DNA"/>
</dbReference>
<evidence type="ECO:0000256" key="1">
    <source>
        <dbReference type="SAM" id="MobiDB-lite"/>
    </source>
</evidence>
<accession>A0A395N7Y2</accession>
<dbReference type="AlphaFoldDB" id="A0A395N7Y2"/>